<dbReference type="Proteomes" id="UP000093000">
    <property type="component" value="Unassembled WGS sequence"/>
</dbReference>
<organism evidence="1 2">
    <name type="scientific">Choanephora cucurbitarum</name>
    <dbReference type="NCBI Taxonomy" id="101091"/>
    <lineage>
        <taxon>Eukaryota</taxon>
        <taxon>Fungi</taxon>
        <taxon>Fungi incertae sedis</taxon>
        <taxon>Mucoromycota</taxon>
        <taxon>Mucoromycotina</taxon>
        <taxon>Mucoromycetes</taxon>
        <taxon>Mucorales</taxon>
        <taxon>Mucorineae</taxon>
        <taxon>Choanephoraceae</taxon>
        <taxon>Choanephoroideae</taxon>
        <taxon>Choanephora</taxon>
    </lineage>
</organism>
<accession>A0A1C7NCD0</accession>
<dbReference type="InParanoid" id="A0A1C7NCD0"/>
<comment type="caution">
    <text evidence="1">The sequence shown here is derived from an EMBL/GenBank/DDBJ whole genome shotgun (WGS) entry which is preliminary data.</text>
</comment>
<reference evidence="1 2" key="1">
    <citation type="submission" date="2016-03" db="EMBL/GenBank/DDBJ databases">
        <title>Choanephora cucurbitarum.</title>
        <authorList>
            <person name="Min B."/>
            <person name="Park H."/>
            <person name="Park J.-H."/>
            <person name="Shin H.-D."/>
            <person name="Choi I.-G."/>
        </authorList>
    </citation>
    <scope>NUCLEOTIDE SEQUENCE [LARGE SCALE GENOMIC DNA]</scope>
    <source>
        <strain evidence="1 2">KUS-F28377</strain>
    </source>
</reference>
<protein>
    <submittedName>
        <fullName evidence="1">Uncharacterized protein</fullName>
    </submittedName>
</protein>
<evidence type="ECO:0000313" key="2">
    <source>
        <dbReference type="Proteomes" id="UP000093000"/>
    </source>
</evidence>
<dbReference type="STRING" id="101091.A0A1C7NCD0"/>
<dbReference type="OrthoDB" id="2219666at2759"/>
<dbReference type="AlphaFoldDB" id="A0A1C7NCD0"/>
<dbReference type="EMBL" id="LUGH01000301">
    <property type="protein sequence ID" value="OBZ86409.1"/>
    <property type="molecule type" value="Genomic_DNA"/>
</dbReference>
<gene>
    <name evidence="1" type="ORF">A0J61_05534</name>
</gene>
<sequence length="73" mass="7989">MNALITFSMRLESKLYTVAGTSGSNGFMASRNTRIVVEVSKLQEVKMTTKGKASLDGLGSSHQHLLYPFDEHA</sequence>
<evidence type="ECO:0000313" key="1">
    <source>
        <dbReference type="EMBL" id="OBZ86409.1"/>
    </source>
</evidence>
<proteinExistence type="predicted"/>
<name>A0A1C7NCD0_9FUNG</name>
<keyword evidence="2" id="KW-1185">Reference proteome</keyword>